<dbReference type="PANTHER" id="PTHR43767:SF1">
    <property type="entry name" value="NONRIBOSOMAL PEPTIDE SYNTHASE PES1 (EUROFUNG)-RELATED"/>
    <property type="match status" value="1"/>
</dbReference>
<dbReference type="Pfam" id="PF00501">
    <property type="entry name" value="AMP-binding"/>
    <property type="match status" value="1"/>
</dbReference>
<dbReference type="InterPro" id="IPR020845">
    <property type="entry name" value="AMP-binding_CS"/>
</dbReference>
<reference evidence="5" key="1">
    <citation type="submission" date="2016-10" db="EMBL/GenBank/DDBJ databases">
        <authorList>
            <person name="Varghese N."/>
            <person name="Submissions S."/>
        </authorList>
    </citation>
    <scope>NUCLEOTIDE SEQUENCE [LARGE SCALE GENOMIC DNA]</scope>
    <source>
        <strain evidence="5">DSM 24767</strain>
    </source>
</reference>
<dbReference type="EMBL" id="FNLC01000008">
    <property type="protein sequence ID" value="SDR44861.1"/>
    <property type="molecule type" value="Genomic_DNA"/>
</dbReference>
<dbReference type="Gene3D" id="3.30.300.30">
    <property type="match status" value="1"/>
</dbReference>
<feature type="compositionally biased region" description="Basic and acidic residues" evidence="1">
    <location>
        <begin position="132"/>
        <end position="143"/>
    </location>
</feature>
<dbReference type="InterPro" id="IPR050237">
    <property type="entry name" value="ATP-dep_AMP-bd_enzyme"/>
</dbReference>
<keyword evidence="5" id="KW-1185">Reference proteome</keyword>
<organism evidence="4 5">
    <name type="scientific">Natronobacterium texcoconense</name>
    <dbReference type="NCBI Taxonomy" id="1095778"/>
    <lineage>
        <taxon>Archaea</taxon>
        <taxon>Methanobacteriati</taxon>
        <taxon>Methanobacteriota</taxon>
        <taxon>Stenosarchaea group</taxon>
        <taxon>Halobacteria</taxon>
        <taxon>Halobacteriales</taxon>
        <taxon>Natrialbaceae</taxon>
        <taxon>Natronobacterium</taxon>
    </lineage>
</organism>
<dbReference type="STRING" id="1095778.SAMN04489842_4122"/>
<dbReference type="SUPFAM" id="SSF56801">
    <property type="entry name" value="Acetyl-CoA synthetase-like"/>
    <property type="match status" value="1"/>
</dbReference>
<evidence type="ECO:0000259" key="3">
    <source>
        <dbReference type="Pfam" id="PF13193"/>
    </source>
</evidence>
<dbReference type="PROSITE" id="PS00455">
    <property type="entry name" value="AMP_BINDING"/>
    <property type="match status" value="1"/>
</dbReference>
<dbReference type="GO" id="GO:0016878">
    <property type="term" value="F:acid-thiol ligase activity"/>
    <property type="evidence" value="ECO:0007669"/>
    <property type="project" value="UniProtKB-ARBA"/>
</dbReference>
<feature type="domain" description="AMP-dependent synthetase/ligase" evidence="2">
    <location>
        <begin position="6"/>
        <end position="354"/>
    </location>
</feature>
<evidence type="ECO:0000313" key="5">
    <source>
        <dbReference type="Proteomes" id="UP000198848"/>
    </source>
</evidence>
<evidence type="ECO:0000313" key="4">
    <source>
        <dbReference type="EMBL" id="SDR44861.1"/>
    </source>
</evidence>
<dbReference type="InterPro" id="IPR025110">
    <property type="entry name" value="AMP-bd_C"/>
</dbReference>
<dbReference type="InterPro" id="IPR042099">
    <property type="entry name" value="ANL_N_sf"/>
</dbReference>
<sequence length="489" mass="53442">MTLSIHRRANHYGSRLAVADYDGDERREYDYDDLAAMADEYARRLADHGVGPGDPVCVLSRNRPELLGLFFAAVETGAILAPISQRLPAETVETLRERIDPALTLCEERFEELAPDATTLESFTAGEPETTEVERNPPERDDDRPVLYLHTGGTTGVPKVVVLPARQLEWNCITEVSAWGLGKEDVSATLLPLFHTGGWNLLTLPTLYAGGRIVLHREFDPVSALESIEAEGVTRVFAVAAIFQAMAAADRFDETDFSTVEWFMSGGGPTPTAVMEAYRERGQRFTQGYGLTEGGPNNLYFDPSRSDTEKAAESVGRPFPDCSARVVDEDGNPLPDGETGELELSGPVTAAGYLGTEDGTFEGQWVSTGDLARRDEDGDYYITGRTDNMFVSGGENVYPEEIESALDRRDDVDAVGVVGIPHDRWGTVPKAVVEGDDLEADDLEAYCREHLAGYEVPEAFEFVDELPRSGPGKIDREALETEFGAGENA</sequence>
<dbReference type="RefSeq" id="WP_090386177.1">
    <property type="nucleotide sequence ID" value="NZ_FNLC01000008.1"/>
</dbReference>
<name>A0A1H1J4I2_NATTX</name>
<dbReference type="Proteomes" id="UP000198848">
    <property type="component" value="Unassembled WGS sequence"/>
</dbReference>
<proteinExistence type="predicted"/>
<evidence type="ECO:0000259" key="2">
    <source>
        <dbReference type="Pfam" id="PF00501"/>
    </source>
</evidence>
<dbReference type="InterPro" id="IPR045851">
    <property type="entry name" value="AMP-bd_C_sf"/>
</dbReference>
<protein>
    <submittedName>
        <fullName evidence="4">Fatty-acyl-CoA synthase</fullName>
    </submittedName>
</protein>
<dbReference type="Pfam" id="PF13193">
    <property type="entry name" value="AMP-binding_C"/>
    <property type="match status" value="1"/>
</dbReference>
<gene>
    <name evidence="4" type="ORF">SAMN04489842_4122</name>
</gene>
<dbReference type="PANTHER" id="PTHR43767">
    <property type="entry name" value="LONG-CHAIN-FATTY-ACID--COA LIGASE"/>
    <property type="match status" value="1"/>
</dbReference>
<feature type="domain" description="AMP-binding enzyme C-terminal" evidence="3">
    <location>
        <begin position="401"/>
        <end position="473"/>
    </location>
</feature>
<dbReference type="AlphaFoldDB" id="A0A1H1J4I2"/>
<dbReference type="Gene3D" id="3.40.50.12780">
    <property type="entry name" value="N-terminal domain of ligase-like"/>
    <property type="match status" value="1"/>
</dbReference>
<evidence type="ECO:0000256" key="1">
    <source>
        <dbReference type="SAM" id="MobiDB-lite"/>
    </source>
</evidence>
<feature type="region of interest" description="Disordered" evidence="1">
    <location>
        <begin position="120"/>
        <end position="143"/>
    </location>
</feature>
<dbReference type="OrthoDB" id="193284at2157"/>
<accession>A0A1H1J4I2</accession>
<dbReference type="InterPro" id="IPR000873">
    <property type="entry name" value="AMP-dep_synth/lig_dom"/>
</dbReference>